<dbReference type="Proteomes" id="UP000279833">
    <property type="component" value="Unassembled WGS sequence"/>
</dbReference>
<accession>A0A183KQP2</accession>
<evidence type="ECO:0000313" key="4">
    <source>
        <dbReference type="WBParaSite" id="SCUD_0001738001-mRNA-1"/>
    </source>
</evidence>
<reference evidence="4" key="1">
    <citation type="submission" date="2016-06" db="UniProtKB">
        <authorList>
            <consortium name="WormBaseParasite"/>
        </authorList>
    </citation>
    <scope>IDENTIFICATION</scope>
</reference>
<dbReference type="AlphaFoldDB" id="A0A183KQP2"/>
<name>A0A183KQP2_9TREM</name>
<organism evidence="4">
    <name type="scientific">Schistosoma curassoni</name>
    <dbReference type="NCBI Taxonomy" id="6186"/>
    <lineage>
        <taxon>Eukaryota</taxon>
        <taxon>Metazoa</taxon>
        <taxon>Spiralia</taxon>
        <taxon>Lophotrochozoa</taxon>
        <taxon>Platyhelminthes</taxon>
        <taxon>Trematoda</taxon>
        <taxon>Digenea</taxon>
        <taxon>Strigeidida</taxon>
        <taxon>Schistosomatoidea</taxon>
        <taxon>Schistosomatidae</taxon>
        <taxon>Schistosoma</taxon>
    </lineage>
</organism>
<keyword evidence="3" id="KW-1185">Reference proteome</keyword>
<gene>
    <name evidence="2" type="ORF">SCUD_LOCUS17377</name>
</gene>
<feature type="region of interest" description="Disordered" evidence="1">
    <location>
        <begin position="1"/>
        <end position="27"/>
    </location>
</feature>
<dbReference type="WBParaSite" id="SCUD_0001738001-mRNA-1">
    <property type="protein sequence ID" value="SCUD_0001738001-mRNA-1"/>
    <property type="gene ID" value="SCUD_0001738001"/>
</dbReference>
<evidence type="ECO:0000313" key="3">
    <source>
        <dbReference type="Proteomes" id="UP000279833"/>
    </source>
</evidence>
<reference evidence="2 3" key="2">
    <citation type="submission" date="2018-11" db="EMBL/GenBank/DDBJ databases">
        <authorList>
            <consortium name="Pathogen Informatics"/>
        </authorList>
    </citation>
    <scope>NUCLEOTIDE SEQUENCE [LARGE SCALE GENOMIC DNA]</scope>
    <source>
        <strain evidence="2">Dakar</strain>
        <strain evidence="3">Dakar, Senegal</strain>
    </source>
</reference>
<protein>
    <submittedName>
        <fullName evidence="4">Reverse transcriptase domain-containing protein</fullName>
    </submittedName>
</protein>
<proteinExistence type="predicted"/>
<evidence type="ECO:0000313" key="2">
    <source>
        <dbReference type="EMBL" id="VDP63426.1"/>
    </source>
</evidence>
<dbReference type="PANTHER" id="PTHR19446">
    <property type="entry name" value="REVERSE TRANSCRIPTASES"/>
    <property type="match status" value="1"/>
</dbReference>
<dbReference type="EMBL" id="UZAK01039722">
    <property type="protein sequence ID" value="VDP63426.1"/>
    <property type="molecule type" value="Genomic_DNA"/>
</dbReference>
<sequence>MIQGKRNKKEAINTSRTGAEKTMAQAEYTKVNKQMKRSMSTDKRKYVKDLAMMAEKTPREGNMRKLYDTTKKLAGNYRTPGRLVKSKEGKVITNVEEQRNRLAEHFKELFNKPAPLNPPNIEAAPTDLPIDVGPQTIEEISMAIRQIKSGKAVGLDNIPVEAPKADVEVTARILHILFNMIWDEEQVPTDWKGLLVKIPKKGGLSKYEKYTGITLLSIPEKVFNRVLLNRMQDFVDA</sequence>
<evidence type="ECO:0000256" key="1">
    <source>
        <dbReference type="SAM" id="MobiDB-lite"/>
    </source>
</evidence>